<gene>
    <name evidence="2" type="ORF">DPMN_122714</name>
</gene>
<evidence type="ECO:0000313" key="3">
    <source>
        <dbReference type="Proteomes" id="UP000828390"/>
    </source>
</evidence>
<comment type="caution">
    <text evidence="2">The sequence shown here is derived from an EMBL/GenBank/DDBJ whole genome shotgun (WGS) entry which is preliminary data.</text>
</comment>
<reference evidence="2" key="1">
    <citation type="journal article" date="2019" name="bioRxiv">
        <title>The Genome of the Zebra Mussel, Dreissena polymorpha: A Resource for Invasive Species Research.</title>
        <authorList>
            <person name="McCartney M.A."/>
            <person name="Auch B."/>
            <person name="Kono T."/>
            <person name="Mallez S."/>
            <person name="Zhang Y."/>
            <person name="Obille A."/>
            <person name="Becker A."/>
            <person name="Abrahante J.E."/>
            <person name="Garbe J."/>
            <person name="Badalamenti J.P."/>
            <person name="Herman A."/>
            <person name="Mangelson H."/>
            <person name="Liachko I."/>
            <person name="Sullivan S."/>
            <person name="Sone E.D."/>
            <person name="Koren S."/>
            <person name="Silverstein K.A.T."/>
            <person name="Beckman K.B."/>
            <person name="Gohl D.M."/>
        </authorList>
    </citation>
    <scope>NUCLEOTIDE SEQUENCE</scope>
    <source>
        <strain evidence="2">Duluth1</strain>
        <tissue evidence="2">Whole animal</tissue>
    </source>
</reference>
<protein>
    <submittedName>
        <fullName evidence="2">Uncharacterized protein</fullName>
    </submittedName>
</protein>
<name>A0A9D4GT33_DREPO</name>
<dbReference type="Proteomes" id="UP000828390">
    <property type="component" value="Unassembled WGS sequence"/>
</dbReference>
<accession>A0A9D4GT33</accession>
<feature type="region of interest" description="Disordered" evidence="1">
    <location>
        <begin position="1"/>
        <end position="20"/>
    </location>
</feature>
<dbReference type="EMBL" id="JAIWYP010000005">
    <property type="protein sequence ID" value="KAH3820961.1"/>
    <property type="molecule type" value="Genomic_DNA"/>
</dbReference>
<reference evidence="2" key="2">
    <citation type="submission" date="2020-11" db="EMBL/GenBank/DDBJ databases">
        <authorList>
            <person name="McCartney M.A."/>
            <person name="Auch B."/>
            <person name="Kono T."/>
            <person name="Mallez S."/>
            <person name="Becker A."/>
            <person name="Gohl D.M."/>
            <person name="Silverstein K.A.T."/>
            <person name="Koren S."/>
            <person name="Bechman K.B."/>
            <person name="Herman A."/>
            <person name="Abrahante J.E."/>
            <person name="Garbe J."/>
        </authorList>
    </citation>
    <scope>NUCLEOTIDE SEQUENCE</scope>
    <source>
        <strain evidence="2">Duluth1</strain>
        <tissue evidence="2">Whole animal</tissue>
    </source>
</reference>
<dbReference type="AlphaFoldDB" id="A0A9D4GT33"/>
<evidence type="ECO:0000313" key="2">
    <source>
        <dbReference type="EMBL" id="KAH3820961.1"/>
    </source>
</evidence>
<organism evidence="2 3">
    <name type="scientific">Dreissena polymorpha</name>
    <name type="common">Zebra mussel</name>
    <name type="synonym">Mytilus polymorpha</name>
    <dbReference type="NCBI Taxonomy" id="45954"/>
    <lineage>
        <taxon>Eukaryota</taxon>
        <taxon>Metazoa</taxon>
        <taxon>Spiralia</taxon>
        <taxon>Lophotrochozoa</taxon>
        <taxon>Mollusca</taxon>
        <taxon>Bivalvia</taxon>
        <taxon>Autobranchia</taxon>
        <taxon>Heteroconchia</taxon>
        <taxon>Euheterodonta</taxon>
        <taxon>Imparidentia</taxon>
        <taxon>Neoheterodontei</taxon>
        <taxon>Myida</taxon>
        <taxon>Dreissenoidea</taxon>
        <taxon>Dreissenidae</taxon>
        <taxon>Dreissena</taxon>
    </lineage>
</organism>
<evidence type="ECO:0000256" key="1">
    <source>
        <dbReference type="SAM" id="MobiDB-lite"/>
    </source>
</evidence>
<keyword evidence="3" id="KW-1185">Reference proteome</keyword>
<proteinExistence type="predicted"/>
<sequence length="170" mass="19390">MNHSGKKTAPSLAKPYKNVTSRKNVPPFGSHYWTINVTNRVNKRCGHKNVLPPGCPLDIIRTNILTKFHEDWTKNVTSRLLTRKNCPHPGDHVFQRTGAIFELIQDIFHEDWTINVNSRPTATPPGSHVLKPITTILKLIQDIIKIHVLTKFYEYKTKNVASIECLQGKC</sequence>